<sequence length="118" mass="11889">MANSVVFKVALVLVACMLVTAPYAAEGAISCGQVVSSLRSCVPYLQGKGPLPPSCCAGVRSVNNAAKTTPDRQAACGCLKSAASSFRVIPGLASGLPGKCGVNIGFSISPNVDCSKVR</sequence>
<reference evidence="4 5" key="1">
    <citation type="submission" date="2020-06" db="EMBL/GenBank/DDBJ databases">
        <title>Transcriptomic and genomic resources for Thalictrum thalictroides and T. hernandezii: Facilitating candidate gene discovery in an emerging model plant lineage.</title>
        <authorList>
            <person name="Arias T."/>
            <person name="Riano-Pachon D.M."/>
            <person name="Di Stilio V.S."/>
        </authorList>
    </citation>
    <scope>NUCLEOTIDE SEQUENCE [LARGE SCALE GENOMIC DNA]</scope>
    <source>
        <strain evidence="5">cv. WT478/WT964</strain>
        <tissue evidence="4">Leaves</tissue>
    </source>
</reference>
<dbReference type="Pfam" id="PF00234">
    <property type="entry name" value="Tryp_alpha_amyl"/>
    <property type="match status" value="1"/>
</dbReference>
<accession>A0A7J6WHM3</accession>
<dbReference type="GO" id="GO:0008289">
    <property type="term" value="F:lipid binding"/>
    <property type="evidence" value="ECO:0007669"/>
    <property type="project" value="UniProtKB-KW"/>
</dbReference>
<evidence type="ECO:0000313" key="4">
    <source>
        <dbReference type="EMBL" id="KAF5196936.1"/>
    </source>
</evidence>
<dbReference type="OrthoDB" id="1890443at2759"/>
<dbReference type="PROSITE" id="PS00597">
    <property type="entry name" value="PLANT_LTP"/>
    <property type="match status" value="1"/>
</dbReference>
<dbReference type="InterPro" id="IPR016140">
    <property type="entry name" value="Bifunc_inhib/LTP/seed_store"/>
</dbReference>
<evidence type="ECO:0000313" key="5">
    <source>
        <dbReference type="Proteomes" id="UP000554482"/>
    </source>
</evidence>
<evidence type="ECO:0000256" key="1">
    <source>
        <dbReference type="RuleBase" id="RU000628"/>
    </source>
</evidence>
<dbReference type="EMBL" id="JABWDY010015320">
    <property type="protein sequence ID" value="KAF5196936.1"/>
    <property type="molecule type" value="Genomic_DNA"/>
</dbReference>
<keyword evidence="2" id="KW-0732">Signal</keyword>
<organism evidence="4 5">
    <name type="scientific">Thalictrum thalictroides</name>
    <name type="common">Rue-anemone</name>
    <name type="synonym">Anemone thalictroides</name>
    <dbReference type="NCBI Taxonomy" id="46969"/>
    <lineage>
        <taxon>Eukaryota</taxon>
        <taxon>Viridiplantae</taxon>
        <taxon>Streptophyta</taxon>
        <taxon>Embryophyta</taxon>
        <taxon>Tracheophyta</taxon>
        <taxon>Spermatophyta</taxon>
        <taxon>Magnoliopsida</taxon>
        <taxon>Ranunculales</taxon>
        <taxon>Ranunculaceae</taxon>
        <taxon>Thalictroideae</taxon>
        <taxon>Thalictrum</taxon>
    </lineage>
</organism>
<dbReference type="InterPro" id="IPR000528">
    <property type="entry name" value="Plant_nsLTP"/>
</dbReference>
<dbReference type="PRINTS" id="PR00382">
    <property type="entry name" value="LIPIDTRNSFER"/>
</dbReference>
<proteinExistence type="inferred from homology"/>
<comment type="similarity">
    <text evidence="1">Belongs to the plant LTP family.</text>
</comment>
<keyword evidence="1" id="KW-0446">Lipid-binding</keyword>
<dbReference type="SMART" id="SM00499">
    <property type="entry name" value="AAI"/>
    <property type="match status" value="1"/>
</dbReference>
<keyword evidence="5" id="KW-1185">Reference proteome</keyword>
<evidence type="ECO:0000259" key="3">
    <source>
        <dbReference type="SMART" id="SM00499"/>
    </source>
</evidence>
<evidence type="ECO:0000256" key="2">
    <source>
        <dbReference type="SAM" id="SignalP"/>
    </source>
</evidence>
<protein>
    <recommendedName>
        <fullName evidence="1">Non-specific lipid-transfer protein</fullName>
    </recommendedName>
</protein>
<name>A0A7J6WHM3_THATH</name>
<dbReference type="GO" id="GO:0006869">
    <property type="term" value="P:lipid transport"/>
    <property type="evidence" value="ECO:0007669"/>
    <property type="project" value="InterPro"/>
</dbReference>
<feature type="signal peptide" evidence="2">
    <location>
        <begin position="1"/>
        <end position="27"/>
    </location>
</feature>
<gene>
    <name evidence="4" type="ORF">FRX31_013477</name>
</gene>
<dbReference type="CDD" id="cd01960">
    <property type="entry name" value="nsLTP1"/>
    <property type="match status" value="1"/>
</dbReference>
<dbReference type="PANTHER" id="PTHR33076">
    <property type="entry name" value="NON-SPECIFIC LIPID-TRANSFER PROTEIN 2-RELATED"/>
    <property type="match status" value="1"/>
</dbReference>
<keyword evidence="1" id="KW-0813">Transport</keyword>
<comment type="function">
    <text evidence="1">Plant non-specific lipid-transfer proteins transfer phospholipids as well as galactolipids across membranes. May play a role in wax or cutin deposition in the cell walls of expanding epidermal cells and certain secretory tissues.</text>
</comment>
<dbReference type="InterPro" id="IPR036312">
    <property type="entry name" value="Bifun_inhib/LTP/seed_sf"/>
</dbReference>
<feature type="chain" id="PRO_5029729425" description="Non-specific lipid-transfer protein" evidence="2">
    <location>
        <begin position="28"/>
        <end position="118"/>
    </location>
</feature>
<dbReference type="Gene3D" id="1.10.110.10">
    <property type="entry name" value="Plant lipid-transfer and hydrophobic proteins"/>
    <property type="match status" value="1"/>
</dbReference>
<comment type="caution">
    <text evidence="4">The sequence shown here is derived from an EMBL/GenBank/DDBJ whole genome shotgun (WGS) entry which is preliminary data.</text>
</comment>
<dbReference type="AlphaFoldDB" id="A0A7J6WHM3"/>
<feature type="domain" description="Bifunctional inhibitor/plant lipid transfer protein/seed storage helical" evidence="3">
    <location>
        <begin position="31"/>
        <end position="114"/>
    </location>
</feature>
<dbReference type="Proteomes" id="UP000554482">
    <property type="component" value="Unassembled WGS sequence"/>
</dbReference>
<dbReference type="SUPFAM" id="SSF47699">
    <property type="entry name" value="Bifunctional inhibitor/lipid-transfer protein/seed storage 2S albumin"/>
    <property type="match status" value="1"/>
</dbReference>